<dbReference type="InterPro" id="IPR043519">
    <property type="entry name" value="NT_sf"/>
</dbReference>
<accession>A0A942YLS5</accession>
<gene>
    <name evidence="1" type="ORF">KHA93_19450</name>
</gene>
<proteinExistence type="predicted"/>
<organism evidence="1 2">
    <name type="scientific">Lederbergia citrisecunda</name>
    <dbReference type="NCBI Taxonomy" id="2833583"/>
    <lineage>
        <taxon>Bacteria</taxon>
        <taxon>Bacillati</taxon>
        <taxon>Bacillota</taxon>
        <taxon>Bacilli</taxon>
        <taxon>Bacillales</taxon>
        <taxon>Bacillaceae</taxon>
        <taxon>Lederbergia</taxon>
    </lineage>
</organism>
<dbReference type="CDD" id="cd05403">
    <property type="entry name" value="NT_KNTase_like"/>
    <property type="match status" value="1"/>
</dbReference>
<dbReference type="Proteomes" id="UP000682713">
    <property type="component" value="Unassembled WGS sequence"/>
</dbReference>
<reference evidence="1 2" key="1">
    <citation type="submission" date="2021-05" db="EMBL/GenBank/DDBJ databases">
        <title>Novel Bacillus species.</title>
        <authorList>
            <person name="Liu G."/>
        </authorList>
    </citation>
    <scope>NUCLEOTIDE SEQUENCE [LARGE SCALE GENOMIC DNA]</scope>
    <source>
        <strain evidence="1 2">FJAT-49732</strain>
    </source>
</reference>
<dbReference type="EMBL" id="JAGYPJ010000001">
    <property type="protein sequence ID" value="MBS4201783.1"/>
    <property type="molecule type" value="Genomic_DNA"/>
</dbReference>
<dbReference type="Gene3D" id="3.30.460.10">
    <property type="entry name" value="Beta Polymerase, domain 2"/>
    <property type="match status" value="1"/>
</dbReference>
<comment type="caution">
    <text evidence="1">The sequence shown here is derived from an EMBL/GenBank/DDBJ whole genome shotgun (WGS) entry which is preliminary data.</text>
</comment>
<keyword evidence="2" id="KW-1185">Reference proteome</keyword>
<sequence>MEKHHNELLESIMDVIKAKYSNDVSILFIYGSVVNGTANENSDLDMIFVPKTERGWNLASTFILNGTGNDLWCVNWERLESFANFDDMRVSILANSHLVYYASEEDRERYEKLKRQIAEIQNGPLTPKLIEKANQHLITAKRYYAELCLSNNLSAAGEILFEISDTLCLLNHTFLHFGGKQMLKELSTLNRLPEGFIETFQKVVAVKDDEQTQKACFDLINCVDAFFKTIKNEIILPVSMSHFTGLYEELSSHWNKIRYSCEKGDVLSVFLAASNLQAELNYVQEQTGIHNPDLNFIDYYNPDNLSSFALAANKAEETFVKILKDGNVPIVSFNNVGDVKNMLMNLVDSSSSSG</sequence>
<evidence type="ECO:0000313" key="1">
    <source>
        <dbReference type="EMBL" id="MBS4201783.1"/>
    </source>
</evidence>
<dbReference type="AlphaFoldDB" id="A0A942YLS5"/>
<protein>
    <submittedName>
        <fullName evidence="1">Nucleotidyltransferase domain-containing protein</fullName>
    </submittedName>
</protein>
<dbReference type="SUPFAM" id="SSF81301">
    <property type="entry name" value="Nucleotidyltransferase"/>
    <property type="match status" value="1"/>
</dbReference>
<dbReference type="RefSeq" id="WP_213112220.1">
    <property type="nucleotide sequence ID" value="NZ_JAGYPJ010000001.1"/>
</dbReference>
<evidence type="ECO:0000313" key="2">
    <source>
        <dbReference type="Proteomes" id="UP000682713"/>
    </source>
</evidence>
<name>A0A942YLS5_9BACI</name>